<dbReference type="EMBL" id="BAABFT010000009">
    <property type="protein sequence ID" value="GAA4329372.1"/>
    <property type="molecule type" value="Genomic_DNA"/>
</dbReference>
<dbReference type="Proteomes" id="UP001500582">
    <property type="component" value="Unassembled WGS sequence"/>
</dbReference>
<dbReference type="Pfam" id="PF00106">
    <property type="entry name" value="adh_short"/>
    <property type="match status" value="1"/>
</dbReference>
<dbReference type="PANTHER" id="PTHR43157:SF31">
    <property type="entry name" value="PHOSPHATIDYLINOSITOL-GLYCAN BIOSYNTHESIS CLASS F PROTEIN"/>
    <property type="match status" value="1"/>
</dbReference>
<dbReference type="SUPFAM" id="SSF51735">
    <property type="entry name" value="NAD(P)-binding Rossmann-fold domains"/>
    <property type="match status" value="1"/>
</dbReference>
<dbReference type="PRINTS" id="PR00081">
    <property type="entry name" value="GDHRDH"/>
</dbReference>
<keyword evidence="1" id="KW-0560">Oxidoreductase</keyword>
<dbReference type="Gene3D" id="3.40.50.720">
    <property type="entry name" value="NAD(P)-binding Rossmann-like Domain"/>
    <property type="match status" value="1"/>
</dbReference>
<dbReference type="InterPro" id="IPR036291">
    <property type="entry name" value="NAD(P)-bd_dom_sf"/>
</dbReference>
<organism evidence="3 4">
    <name type="scientific">Mucilaginibacter gynuensis</name>
    <dbReference type="NCBI Taxonomy" id="1302236"/>
    <lineage>
        <taxon>Bacteria</taxon>
        <taxon>Pseudomonadati</taxon>
        <taxon>Bacteroidota</taxon>
        <taxon>Sphingobacteriia</taxon>
        <taxon>Sphingobacteriales</taxon>
        <taxon>Sphingobacteriaceae</taxon>
        <taxon>Mucilaginibacter</taxon>
    </lineage>
</organism>
<evidence type="ECO:0000313" key="3">
    <source>
        <dbReference type="EMBL" id="GAA4329372.1"/>
    </source>
</evidence>
<name>A0ABP8GST0_9SPHI</name>
<dbReference type="PANTHER" id="PTHR43157">
    <property type="entry name" value="PHOSPHATIDYLINOSITOL-GLYCAN BIOSYNTHESIS CLASS F PROTEIN-RELATED"/>
    <property type="match status" value="1"/>
</dbReference>
<dbReference type="RefSeq" id="WP_345212335.1">
    <property type="nucleotide sequence ID" value="NZ_BAABFT010000009.1"/>
</dbReference>
<accession>A0ABP8GST0</accession>
<dbReference type="CDD" id="cd05327">
    <property type="entry name" value="retinol-DH_like_SDR_c_like"/>
    <property type="match status" value="1"/>
</dbReference>
<dbReference type="PRINTS" id="PR00080">
    <property type="entry name" value="SDRFAMILY"/>
</dbReference>
<dbReference type="InterPro" id="IPR002347">
    <property type="entry name" value="SDR_fam"/>
</dbReference>
<keyword evidence="4" id="KW-1185">Reference proteome</keyword>
<dbReference type="NCBIfam" id="NF004846">
    <property type="entry name" value="PRK06197.1"/>
    <property type="match status" value="1"/>
</dbReference>
<evidence type="ECO:0000313" key="4">
    <source>
        <dbReference type="Proteomes" id="UP001500582"/>
    </source>
</evidence>
<evidence type="ECO:0000256" key="2">
    <source>
        <dbReference type="RuleBase" id="RU000363"/>
    </source>
</evidence>
<comment type="similarity">
    <text evidence="2">Belongs to the short-chain dehydrogenases/reductases (SDR) family.</text>
</comment>
<evidence type="ECO:0000256" key="1">
    <source>
        <dbReference type="ARBA" id="ARBA00023002"/>
    </source>
</evidence>
<protein>
    <submittedName>
        <fullName evidence="3">SDR family oxidoreductase</fullName>
    </submittedName>
</protein>
<dbReference type="NCBIfam" id="NF004513">
    <property type="entry name" value="PRK05854.1"/>
    <property type="match status" value="1"/>
</dbReference>
<gene>
    <name evidence="3" type="ORF">GCM10023149_34030</name>
</gene>
<sequence length="321" mass="34590">MQSEIKNWTTSQIPLRNSGLALITGSTEGIGYEDAVALSSSGWDVIMMGRNAQKGADAIAKIKQANPKTKVSFEKIDLADLSSISAFASRMISKGQAIDLLINNAGVMTPPKRLETADGFELQFGTNHIGHFALTAQLLPLLCKSPYARVVTVSSVANRAGKINFDDLQSTSSYNPSKAYSQSKLANLMFALELQRQSEKHHWGITSIASHPGVSRTNLLITGAGRWSGPGIMRTFLPFLFQPTAHGALPTLYAATSPEAKGGAYYGPNKMTETRGFPAIAKIPSQAEDENVAAKLWEVSQELSGVDFSTSHFRLLSGLQE</sequence>
<reference evidence="4" key="1">
    <citation type="journal article" date="2019" name="Int. J. Syst. Evol. Microbiol.">
        <title>The Global Catalogue of Microorganisms (GCM) 10K type strain sequencing project: providing services to taxonomists for standard genome sequencing and annotation.</title>
        <authorList>
            <consortium name="The Broad Institute Genomics Platform"/>
            <consortium name="The Broad Institute Genome Sequencing Center for Infectious Disease"/>
            <person name="Wu L."/>
            <person name="Ma J."/>
        </authorList>
    </citation>
    <scope>NUCLEOTIDE SEQUENCE [LARGE SCALE GENOMIC DNA]</scope>
    <source>
        <strain evidence="4">JCM 17705</strain>
    </source>
</reference>
<comment type="caution">
    <text evidence="3">The sequence shown here is derived from an EMBL/GenBank/DDBJ whole genome shotgun (WGS) entry which is preliminary data.</text>
</comment>
<proteinExistence type="inferred from homology"/>